<protein>
    <submittedName>
        <fullName evidence="7">S9 family peptidase</fullName>
    </submittedName>
</protein>
<dbReference type="OrthoDB" id="9801421at2"/>
<feature type="domain" description="Peptidase S9 prolyl oligopeptidase catalytic" evidence="5">
    <location>
        <begin position="469"/>
        <end position="686"/>
    </location>
</feature>
<dbReference type="SUPFAM" id="SSF53474">
    <property type="entry name" value="alpha/beta-Hydrolases"/>
    <property type="match status" value="1"/>
</dbReference>
<dbReference type="RefSeq" id="WP_126040878.1">
    <property type="nucleotide sequence ID" value="NZ_CP034438.1"/>
</dbReference>
<dbReference type="PRINTS" id="PR00862">
    <property type="entry name" value="PROLIGOPTASE"/>
</dbReference>
<dbReference type="InterPro" id="IPR051543">
    <property type="entry name" value="Serine_Peptidase_S9A"/>
</dbReference>
<evidence type="ECO:0000256" key="2">
    <source>
        <dbReference type="ARBA" id="ARBA00022670"/>
    </source>
</evidence>
<name>A0A3Q8WU34_9ACTO</name>
<dbReference type="GO" id="GO:0006508">
    <property type="term" value="P:proteolysis"/>
    <property type="evidence" value="ECO:0007669"/>
    <property type="project" value="UniProtKB-KW"/>
</dbReference>
<dbReference type="PANTHER" id="PTHR11757">
    <property type="entry name" value="PROTEASE FAMILY S9A OLIGOPEPTIDASE"/>
    <property type="match status" value="1"/>
</dbReference>
<dbReference type="Gene3D" id="3.40.50.1820">
    <property type="entry name" value="alpha/beta hydrolase"/>
    <property type="match status" value="1"/>
</dbReference>
<evidence type="ECO:0000313" key="8">
    <source>
        <dbReference type="Proteomes" id="UP000270021"/>
    </source>
</evidence>
<accession>A0A3Q8WU34</accession>
<evidence type="ECO:0000256" key="1">
    <source>
        <dbReference type="ARBA" id="ARBA00005228"/>
    </source>
</evidence>
<organism evidence="7 8">
    <name type="scientific">Flaviflexus salsibiostraticola</name>
    <dbReference type="NCBI Taxonomy" id="1282737"/>
    <lineage>
        <taxon>Bacteria</taxon>
        <taxon>Bacillati</taxon>
        <taxon>Actinomycetota</taxon>
        <taxon>Actinomycetes</taxon>
        <taxon>Actinomycetales</taxon>
        <taxon>Actinomycetaceae</taxon>
        <taxon>Flaviflexus</taxon>
    </lineage>
</organism>
<feature type="domain" description="Peptidase S9A N-terminal" evidence="6">
    <location>
        <begin position="4"/>
        <end position="410"/>
    </location>
</feature>
<dbReference type="EMBL" id="CP034438">
    <property type="protein sequence ID" value="AZN30279.1"/>
    <property type="molecule type" value="Genomic_DNA"/>
</dbReference>
<gene>
    <name evidence="7" type="ORF">EJO69_08135</name>
</gene>
<dbReference type="InterPro" id="IPR029058">
    <property type="entry name" value="AB_hydrolase_fold"/>
</dbReference>
<evidence type="ECO:0000259" key="5">
    <source>
        <dbReference type="Pfam" id="PF00326"/>
    </source>
</evidence>
<comment type="similarity">
    <text evidence="1">Belongs to the peptidase S9A family.</text>
</comment>
<proteinExistence type="inferred from homology"/>
<dbReference type="InterPro" id="IPR002471">
    <property type="entry name" value="Pept_S9_AS"/>
</dbReference>
<keyword evidence="2" id="KW-0645">Protease</keyword>
<dbReference type="InterPro" id="IPR002470">
    <property type="entry name" value="Peptidase_S9A"/>
</dbReference>
<evidence type="ECO:0000256" key="3">
    <source>
        <dbReference type="ARBA" id="ARBA00022801"/>
    </source>
</evidence>
<reference evidence="7 8" key="1">
    <citation type="submission" date="2018-12" db="EMBL/GenBank/DDBJ databases">
        <title>Complete genome sequence of Flaviflexus salsibiostraticola KCTC 33148.</title>
        <authorList>
            <person name="Bae J.-W."/>
        </authorList>
    </citation>
    <scope>NUCLEOTIDE SEQUENCE [LARGE SCALE GENOMIC DNA]</scope>
    <source>
        <strain evidence="7 8">KCTC 33148</strain>
    </source>
</reference>
<dbReference type="GO" id="GO:0004252">
    <property type="term" value="F:serine-type endopeptidase activity"/>
    <property type="evidence" value="ECO:0007669"/>
    <property type="project" value="InterPro"/>
</dbReference>
<keyword evidence="3" id="KW-0378">Hydrolase</keyword>
<sequence length="694" mass="77663">MTMPPTPQKVPVDRVFHGDTVTDPFEWLRDKNDPQVIDYLTAQNAYTDEVMRPTEELQKAIFNEIKSRTKETDTSVPFFDRGWWYFARTYEGRAYSSYHRVKSDSRPDPDVVTDGEQLLFDQNVLAEGHEFFSTAGFEVSPDGRMLALAFDIEGDERFTIRIMEIESGEVIDEAIVGAGYGMEWSTDSTHLFYGMVDEAWRSHQVWVHRVGESMANDRLIVEEEDEKYSIHPYTSRDGRWLILHSSSRLTSEVQIMEATPDAEPVIISPRRQGLDYSVEPAGDHLLIVHNLNRADFEVATAPLGASDPESWAPLLAAGEGERIEGVSAFARFAVVSMRSGGLPQLRIIPRDGGWGDPFVLPSAELSTIDLANNPDYETESIDYALTSLIQPPSVYCYSVTTGQTELLKEREVPGYDRGQYRTSREWATAEDGTRIPLTLAYRADVSPDGTNPGLLYGYGSYEISIDPIFSTSVVSLLDRGVVFAYAHVRGGGEMGRAWYDTGKMLSKKNTFTDFIAAADRLFETGWVDRSRLAAEGGSAGGLLVGAAANMGGDRFRAISAVVPFVDNLTSILDPSLPLTVSEWEEWGDPYHDPDVYEYIKSYSPYENLEAKEYPAILATTSLNDTRVFYVEPAKWISRLQEIATNGPDRPLLLKTEMVAGHGGRSGRYNAWEDQALRRAFILWQLGVGDEQVRL</sequence>
<dbReference type="Pfam" id="PF00326">
    <property type="entry name" value="Peptidase_S9"/>
    <property type="match status" value="1"/>
</dbReference>
<dbReference type="PROSITE" id="PS00708">
    <property type="entry name" value="PRO_ENDOPEP_SER"/>
    <property type="match status" value="1"/>
</dbReference>
<dbReference type="Pfam" id="PF02897">
    <property type="entry name" value="Peptidase_S9_N"/>
    <property type="match status" value="1"/>
</dbReference>
<keyword evidence="4" id="KW-0720">Serine protease</keyword>
<dbReference type="KEGG" id="fsl:EJO69_08135"/>
<keyword evidence="8" id="KW-1185">Reference proteome</keyword>
<dbReference type="Gene3D" id="2.130.10.120">
    <property type="entry name" value="Prolyl oligopeptidase, N-terminal domain"/>
    <property type="match status" value="1"/>
</dbReference>
<dbReference type="InterPro" id="IPR023302">
    <property type="entry name" value="Pept_S9A_N"/>
</dbReference>
<evidence type="ECO:0000256" key="4">
    <source>
        <dbReference type="ARBA" id="ARBA00022825"/>
    </source>
</evidence>
<dbReference type="PANTHER" id="PTHR11757:SF19">
    <property type="entry name" value="PROLYL ENDOPEPTIDASE-LIKE"/>
    <property type="match status" value="1"/>
</dbReference>
<dbReference type="Proteomes" id="UP000270021">
    <property type="component" value="Chromosome"/>
</dbReference>
<dbReference type="InterPro" id="IPR001375">
    <property type="entry name" value="Peptidase_S9_cat"/>
</dbReference>
<dbReference type="AlphaFoldDB" id="A0A3Q8WU34"/>
<evidence type="ECO:0000313" key="7">
    <source>
        <dbReference type="EMBL" id="AZN30279.1"/>
    </source>
</evidence>
<evidence type="ECO:0000259" key="6">
    <source>
        <dbReference type="Pfam" id="PF02897"/>
    </source>
</evidence>
<dbReference type="SUPFAM" id="SSF50993">
    <property type="entry name" value="Peptidase/esterase 'gauge' domain"/>
    <property type="match status" value="1"/>
</dbReference>